<evidence type="ECO:0000256" key="2">
    <source>
        <dbReference type="ARBA" id="ARBA00009463"/>
    </source>
</evidence>
<evidence type="ECO:0000313" key="11">
    <source>
        <dbReference type="Proteomes" id="UP000528608"/>
    </source>
</evidence>
<feature type="binding site" evidence="5">
    <location>
        <position position="150"/>
    </location>
    <ligand>
        <name>NAD(+)</name>
        <dbReference type="ChEBI" id="CHEBI:57540"/>
    </ligand>
</feature>
<dbReference type="SUPFAM" id="SSF48179">
    <property type="entry name" value="6-phosphogluconate dehydrogenase C-terminal domain-like"/>
    <property type="match status" value="1"/>
</dbReference>
<evidence type="ECO:0000256" key="4">
    <source>
        <dbReference type="PIRSR" id="PIRSR000105-1"/>
    </source>
</evidence>
<evidence type="ECO:0000256" key="3">
    <source>
        <dbReference type="ARBA" id="ARBA00023002"/>
    </source>
</evidence>
<dbReference type="PIRSF" id="PIRSF000105">
    <property type="entry name" value="HCDH"/>
    <property type="match status" value="1"/>
</dbReference>
<reference evidence="10" key="2">
    <citation type="submission" date="2015-07" db="EMBL/GenBank/DDBJ databases">
        <authorList>
            <person name="Graham D.E."/>
            <person name="Giannone R.J."/>
            <person name="Gulvik C.A."/>
            <person name="Hettich R.L."/>
            <person name="Klingeman D.M."/>
            <person name="Mahan K.M."/>
            <person name="Parry R.J."/>
            <person name="Spain J.C."/>
        </authorList>
    </citation>
    <scope>NUCLEOTIDE SEQUENCE [LARGE SCALE GENOMIC DNA]</scope>
    <source>
        <strain evidence="10">ATCC 27428</strain>
    </source>
</reference>
<dbReference type="Proteomes" id="UP000528608">
    <property type="component" value="Unassembled WGS sequence"/>
</dbReference>
<dbReference type="GO" id="GO:0070403">
    <property type="term" value="F:NAD+ binding"/>
    <property type="evidence" value="ECO:0007669"/>
    <property type="project" value="InterPro"/>
</dbReference>
<dbReference type="InterPro" id="IPR022694">
    <property type="entry name" value="3-OHacyl-CoA_DH"/>
</dbReference>
<dbReference type="Pfam" id="PF00725">
    <property type="entry name" value="3HCDH"/>
    <property type="match status" value="1"/>
</dbReference>
<comment type="similarity">
    <text evidence="2">Belongs to the 3-hydroxyacyl-CoA dehydrogenase family.</text>
</comment>
<feature type="binding site" evidence="5">
    <location>
        <position position="99"/>
    </location>
    <ligand>
        <name>NAD(+)</name>
        <dbReference type="ChEBI" id="CHEBI:57540"/>
    </ligand>
</feature>
<evidence type="ECO:0000313" key="8">
    <source>
        <dbReference type="EMBL" id="MBB5119044.1"/>
    </source>
</evidence>
<evidence type="ECO:0000256" key="5">
    <source>
        <dbReference type="PIRSR" id="PIRSR000105-2"/>
    </source>
</evidence>
<proteinExistence type="inferred from homology"/>
<reference evidence="9" key="1">
    <citation type="submission" date="2015-07" db="EMBL/GenBank/DDBJ databases">
        <authorList>
            <person name="Noorani M."/>
        </authorList>
    </citation>
    <scope>NUCLEOTIDE SEQUENCE [LARGE SCALE GENOMIC DNA]</scope>
    <source>
        <strain evidence="9">ATCC 27428</strain>
    </source>
</reference>
<dbReference type="RefSeq" id="WP_244927045.1">
    <property type="nucleotide sequence ID" value="NZ_JACHJF010000006.1"/>
</dbReference>
<keyword evidence="5" id="KW-0520">NAD</keyword>
<feature type="domain" description="3-hydroxyacyl-CoA dehydrogenase NAD binding" evidence="7">
    <location>
        <begin position="17"/>
        <end position="190"/>
    </location>
</feature>
<dbReference type="InterPro" id="IPR008927">
    <property type="entry name" value="6-PGluconate_DH-like_C_sf"/>
</dbReference>
<keyword evidence="10" id="KW-1185">Reference proteome</keyword>
<dbReference type="InterPro" id="IPR036291">
    <property type="entry name" value="NAD(P)-bd_dom_sf"/>
</dbReference>
<evidence type="ECO:0000313" key="10">
    <source>
        <dbReference type="Proteomes" id="UP000235945"/>
    </source>
</evidence>
<evidence type="ECO:0000256" key="1">
    <source>
        <dbReference type="ARBA" id="ARBA00005086"/>
    </source>
</evidence>
<evidence type="ECO:0000259" key="7">
    <source>
        <dbReference type="Pfam" id="PF02737"/>
    </source>
</evidence>
<protein>
    <submittedName>
        <fullName evidence="9">3-hydroxyacyl-CoA dehydrogenase</fullName>
    </submittedName>
    <submittedName>
        <fullName evidence="8">Methoxymalonate biosynthesis protein</fullName>
    </submittedName>
</protein>
<dbReference type="Gene3D" id="1.10.1040.10">
    <property type="entry name" value="N-(1-d-carboxylethyl)-l-norvaline Dehydrogenase, domain 2"/>
    <property type="match status" value="1"/>
</dbReference>
<comment type="caution">
    <text evidence="9">The sequence shown here is derived from an EMBL/GenBank/DDBJ whole genome shotgun (WGS) entry which is preliminary data.</text>
</comment>
<organism evidence="9 10">
    <name type="scientific">Streptomyces eurocidicus</name>
    <name type="common">Streptoverticillium eurocidicus</name>
    <dbReference type="NCBI Taxonomy" id="66423"/>
    <lineage>
        <taxon>Bacteria</taxon>
        <taxon>Bacillati</taxon>
        <taxon>Actinomycetota</taxon>
        <taxon>Actinomycetes</taxon>
        <taxon>Kitasatosporales</taxon>
        <taxon>Streptomycetaceae</taxon>
        <taxon>Streptomyces</taxon>
    </lineage>
</organism>
<feature type="domain" description="3-hydroxyacyl-CoA dehydrogenase C-terminal" evidence="6">
    <location>
        <begin position="193"/>
        <end position="289"/>
    </location>
</feature>
<dbReference type="AlphaFoldDB" id="A0A2N8NW39"/>
<dbReference type="GO" id="GO:0006631">
    <property type="term" value="P:fatty acid metabolic process"/>
    <property type="evidence" value="ECO:0007669"/>
    <property type="project" value="InterPro"/>
</dbReference>
<comment type="pathway">
    <text evidence="1">Lipid metabolism; butanoate metabolism.</text>
</comment>
<feature type="binding site" evidence="5">
    <location>
        <position position="104"/>
    </location>
    <ligand>
        <name>NAD(+)</name>
        <dbReference type="ChEBI" id="CHEBI:57540"/>
    </ligand>
</feature>
<dbReference type="InterPro" id="IPR013328">
    <property type="entry name" value="6PGD_dom2"/>
</dbReference>
<accession>A0A2N8NW39</accession>
<name>A0A2N8NW39_STREU</name>
<dbReference type="SUPFAM" id="SSF51735">
    <property type="entry name" value="NAD(P)-binding Rossmann-fold domains"/>
    <property type="match status" value="1"/>
</dbReference>
<feature type="binding site" evidence="5">
    <location>
        <position position="43"/>
    </location>
    <ligand>
        <name>NAD(+)</name>
        <dbReference type="ChEBI" id="CHEBI:57540"/>
    </ligand>
</feature>
<dbReference type="PANTHER" id="PTHR48075:SF5">
    <property type="entry name" value="3-HYDROXYBUTYRYL-COA DEHYDROGENASE"/>
    <property type="match status" value="1"/>
</dbReference>
<reference evidence="8 11" key="3">
    <citation type="submission" date="2020-08" db="EMBL/GenBank/DDBJ databases">
        <title>Genomic Encyclopedia of Type Strains, Phase III (KMG-III): the genomes of soil and plant-associated and newly described type strains.</title>
        <authorList>
            <person name="Whitman W."/>
        </authorList>
    </citation>
    <scope>NUCLEOTIDE SEQUENCE [LARGE SCALE GENOMIC DNA]</scope>
    <source>
        <strain evidence="8 11">CECT 3259</strain>
    </source>
</reference>
<dbReference type="Pfam" id="PF02737">
    <property type="entry name" value="3HCDH_N"/>
    <property type="match status" value="1"/>
</dbReference>
<dbReference type="Proteomes" id="UP000235945">
    <property type="component" value="Unassembled WGS sequence"/>
</dbReference>
<dbReference type="EMBL" id="LGUI01000004">
    <property type="protein sequence ID" value="PNE32981.1"/>
    <property type="molecule type" value="Genomic_DNA"/>
</dbReference>
<dbReference type="InterPro" id="IPR006108">
    <property type="entry name" value="3HC_DH_C"/>
</dbReference>
<dbReference type="GO" id="GO:0016616">
    <property type="term" value="F:oxidoreductase activity, acting on the CH-OH group of donors, NAD or NADP as acceptor"/>
    <property type="evidence" value="ECO:0007669"/>
    <property type="project" value="InterPro"/>
</dbReference>
<keyword evidence="3" id="KW-0560">Oxidoreductase</keyword>
<gene>
    <name evidence="9" type="ORF">AF335_15915</name>
    <name evidence="8" type="ORF">FHS36_002477</name>
</gene>
<feature type="binding site" evidence="5">
    <location>
        <begin position="20"/>
        <end position="25"/>
    </location>
    <ligand>
        <name>NAD(+)</name>
        <dbReference type="ChEBI" id="CHEBI:57540"/>
    </ligand>
</feature>
<dbReference type="Gene3D" id="3.40.50.720">
    <property type="entry name" value="NAD(P)-binding Rossmann-like Domain"/>
    <property type="match status" value="1"/>
</dbReference>
<sequence>MTDNTDSTDNNAEDPLVVVGAGVMGTAIAALAVGHGHPVRLIDHSPEACAAAPERIELHLRTARMMGALPAGGRLGRLTTAGTPDAAAGAAAVIEAVTEDPGEKAAVLAELAAAVRPGTLLVSNTSGVPIEEMAGAVPHPEDLVGVHFMNPAYLIRTVEVILGPRSGAAAATAVRELLAGLGREGIVVGDGPGFVTSRLLHRMLNDAIEVVREGRAGPETVDALMRHCIGHRTGPLATADLIGLDNLADSLRVLHERTGDAAFRPSELLLEKVRRGELGRKSGRGFYTYDYEEITP</sequence>
<dbReference type="InterPro" id="IPR006176">
    <property type="entry name" value="3-OHacyl-CoA_DH_NAD-bd"/>
</dbReference>
<dbReference type="PANTHER" id="PTHR48075">
    <property type="entry name" value="3-HYDROXYACYL-COA DEHYDROGENASE FAMILY PROTEIN"/>
    <property type="match status" value="1"/>
</dbReference>
<evidence type="ECO:0000259" key="6">
    <source>
        <dbReference type="Pfam" id="PF00725"/>
    </source>
</evidence>
<feature type="binding site" evidence="5">
    <location>
        <position position="281"/>
    </location>
    <ligand>
        <name>NAD(+)</name>
        <dbReference type="ChEBI" id="CHEBI:57540"/>
    </ligand>
</feature>
<evidence type="ECO:0000313" key="9">
    <source>
        <dbReference type="EMBL" id="PNE32981.1"/>
    </source>
</evidence>
<dbReference type="EMBL" id="JACHJF010000006">
    <property type="protein sequence ID" value="MBB5119044.1"/>
    <property type="molecule type" value="Genomic_DNA"/>
</dbReference>
<feature type="site" description="Important for catalytic activity" evidence="4">
    <location>
        <position position="147"/>
    </location>
</feature>
<feature type="binding site" evidence="5">
    <location>
        <position position="126"/>
    </location>
    <ligand>
        <name>NAD(+)</name>
        <dbReference type="ChEBI" id="CHEBI:57540"/>
    </ligand>
</feature>